<gene>
    <name evidence="11" type="primary">sti1</name>
    <name evidence="8" type="synonym">sti</name>
    <name evidence="11" type="ORF">GCM10010507_14460</name>
</gene>
<evidence type="ECO:0000256" key="8">
    <source>
        <dbReference type="HAMAP-Rule" id="MF_00778"/>
    </source>
</evidence>
<feature type="disulfide bond" evidence="8">
    <location>
        <begin position="70"/>
        <end position="85"/>
    </location>
</feature>
<dbReference type="GO" id="GO:0004867">
    <property type="term" value="F:serine-type endopeptidase inhibitor activity"/>
    <property type="evidence" value="ECO:0007669"/>
    <property type="project" value="UniProtKB-UniRule"/>
</dbReference>
<feature type="signal peptide" evidence="8">
    <location>
        <begin position="1"/>
        <end position="28"/>
    </location>
</feature>
<dbReference type="InterPro" id="IPR023549">
    <property type="entry name" value="Subtilisin_inhibitor"/>
</dbReference>
<dbReference type="HAMAP" id="MF_00778">
    <property type="entry name" value="SSI"/>
    <property type="match status" value="1"/>
</dbReference>
<dbReference type="Gene3D" id="3.30.350.10">
    <property type="entry name" value="Subtilisin inhibitor-like"/>
    <property type="match status" value="1"/>
</dbReference>
<dbReference type="PROSITE" id="PS00999">
    <property type="entry name" value="SSI"/>
    <property type="match status" value="1"/>
</dbReference>
<evidence type="ECO:0000313" key="12">
    <source>
        <dbReference type="Proteomes" id="UP000646244"/>
    </source>
</evidence>
<comment type="subunit">
    <text evidence="3 8">Homodimer.</text>
</comment>
<comment type="similarity">
    <text evidence="2 8 9">Belongs to the protease inhibitor I16 (SSI) family.</text>
</comment>
<evidence type="ECO:0000313" key="11">
    <source>
        <dbReference type="EMBL" id="GHC41293.1"/>
    </source>
</evidence>
<keyword evidence="4 8" id="KW-0964">Secreted</keyword>
<feature type="domain" description="Subtilisin inhibitor" evidence="10">
    <location>
        <begin position="43"/>
        <end position="135"/>
    </location>
</feature>
<evidence type="ECO:0000256" key="6">
    <source>
        <dbReference type="ARBA" id="ARBA00022900"/>
    </source>
</evidence>
<comment type="subcellular location">
    <subcellularLocation>
        <location evidence="1 8">Secreted</location>
    </subcellularLocation>
</comment>
<evidence type="ECO:0000256" key="7">
    <source>
        <dbReference type="ARBA" id="ARBA00023157"/>
    </source>
</evidence>
<accession>A0A918TCJ4</accession>
<evidence type="ECO:0000256" key="3">
    <source>
        <dbReference type="ARBA" id="ARBA00011738"/>
    </source>
</evidence>
<dbReference type="InterPro" id="IPR000691">
    <property type="entry name" value="Prot_inh_I16_SSI"/>
</dbReference>
<keyword evidence="7 8" id="KW-1015">Disulfide bond</keyword>
<keyword evidence="5 8" id="KW-0646">Protease inhibitor</keyword>
<evidence type="ECO:0000256" key="1">
    <source>
        <dbReference type="ARBA" id="ARBA00004613"/>
    </source>
</evidence>
<evidence type="ECO:0000256" key="9">
    <source>
        <dbReference type="RuleBase" id="RU003471"/>
    </source>
</evidence>
<dbReference type="AlphaFoldDB" id="A0A918TCJ4"/>
<organism evidence="11 12">
    <name type="scientific">Streptomyces cinnamoneus</name>
    <name type="common">Streptoverticillium cinnamoneum</name>
    <dbReference type="NCBI Taxonomy" id="53446"/>
    <lineage>
        <taxon>Bacteria</taxon>
        <taxon>Bacillati</taxon>
        <taxon>Actinomycetota</taxon>
        <taxon>Actinomycetes</taxon>
        <taxon>Kitasatosporales</taxon>
        <taxon>Streptomycetaceae</taxon>
        <taxon>Streptomyces</taxon>
        <taxon>Streptomyces cinnamoneus group</taxon>
    </lineage>
</organism>
<sequence precursor="true">MRYITGGFALGATLALGGLVAAGTSATAAPTPAPAAQTQSLYAPSALVLTIGQGDSAAAAGIQRAVTLTCMPKADGTHPNTRGACAQLRLAGGDFEKVTKIKEGTACTREWNPSVVTAEGVWEGRRVSFERTFANPCELKAGKGTVFEF</sequence>
<evidence type="ECO:0000256" key="2">
    <source>
        <dbReference type="ARBA" id="ARBA00010472"/>
    </source>
</evidence>
<dbReference type="Pfam" id="PF00720">
    <property type="entry name" value="SSI"/>
    <property type="match status" value="1"/>
</dbReference>
<name>A0A918TCJ4_STRCJ</name>
<feature type="site" description="Reactive bond" evidence="8">
    <location>
        <begin position="109"/>
        <end position="110"/>
    </location>
</feature>
<keyword evidence="8" id="KW-0732">Signal</keyword>
<dbReference type="RefSeq" id="WP_190108820.1">
    <property type="nucleotide sequence ID" value="NZ_BMVB01000004.1"/>
</dbReference>
<dbReference type="Proteomes" id="UP000646244">
    <property type="component" value="Unassembled WGS sequence"/>
</dbReference>
<evidence type="ECO:0000256" key="4">
    <source>
        <dbReference type="ARBA" id="ARBA00022525"/>
    </source>
</evidence>
<protein>
    <recommendedName>
        <fullName evidence="8">Probable subtilase-type protease inhibitor</fullName>
    </recommendedName>
</protein>
<reference evidence="11" key="2">
    <citation type="submission" date="2020-09" db="EMBL/GenBank/DDBJ databases">
        <authorList>
            <person name="Sun Q."/>
            <person name="Ohkuma M."/>
        </authorList>
    </citation>
    <scope>NUCLEOTIDE SEQUENCE</scope>
    <source>
        <strain evidence="11">JCM 4633</strain>
    </source>
</reference>
<dbReference type="InterPro" id="IPR036819">
    <property type="entry name" value="Subtilisin_inhibitor-like_sf"/>
</dbReference>
<dbReference type="InterPro" id="IPR020054">
    <property type="entry name" value="Prot_inh_SSI_I16_CS"/>
</dbReference>
<dbReference type="SUPFAM" id="SSF55399">
    <property type="entry name" value="Subtilisin inhibitor"/>
    <property type="match status" value="1"/>
</dbReference>
<dbReference type="GO" id="GO:0005576">
    <property type="term" value="C:extracellular region"/>
    <property type="evidence" value="ECO:0007669"/>
    <property type="project" value="UniProtKB-SubCell"/>
</dbReference>
<comment type="caution">
    <text evidence="11">The sequence shown here is derived from an EMBL/GenBank/DDBJ whole genome shotgun (WGS) entry which is preliminary data.</text>
</comment>
<proteinExistence type="inferred from homology"/>
<dbReference type="EMBL" id="BMVB01000004">
    <property type="protein sequence ID" value="GHC41293.1"/>
    <property type="molecule type" value="Genomic_DNA"/>
</dbReference>
<dbReference type="PRINTS" id="PR00294">
    <property type="entry name" value="SSBTLNINHBTR"/>
</dbReference>
<evidence type="ECO:0000259" key="10">
    <source>
        <dbReference type="Pfam" id="PF00720"/>
    </source>
</evidence>
<comment type="function">
    <text evidence="8">Strong inhibitor of bacterial serine proteases such as subtilisin.</text>
</comment>
<reference evidence="11" key="1">
    <citation type="journal article" date="2014" name="Int. J. Syst. Evol. Microbiol.">
        <title>Complete genome sequence of Corynebacterium casei LMG S-19264T (=DSM 44701T), isolated from a smear-ripened cheese.</title>
        <authorList>
            <consortium name="US DOE Joint Genome Institute (JGI-PGF)"/>
            <person name="Walter F."/>
            <person name="Albersmeier A."/>
            <person name="Kalinowski J."/>
            <person name="Ruckert C."/>
        </authorList>
    </citation>
    <scope>NUCLEOTIDE SEQUENCE</scope>
    <source>
        <strain evidence="11">JCM 4633</strain>
    </source>
</reference>
<feature type="disulfide bond" evidence="8">
    <location>
        <begin position="107"/>
        <end position="137"/>
    </location>
</feature>
<keyword evidence="6 8" id="KW-0722">Serine protease inhibitor</keyword>
<evidence type="ECO:0000256" key="5">
    <source>
        <dbReference type="ARBA" id="ARBA00022690"/>
    </source>
</evidence>
<feature type="chain" id="PRO_5038203815" description="Probable subtilase-type protease inhibitor" evidence="8">
    <location>
        <begin position="29"/>
        <end position="149"/>
    </location>
</feature>